<protein>
    <submittedName>
        <fullName evidence="3">AB hydrolase superfamily protein</fullName>
    </submittedName>
</protein>
<dbReference type="GO" id="GO:0016787">
    <property type="term" value="F:hydrolase activity"/>
    <property type="evidence" value="ECO:0007669"/>
    <property type="project" value="UniProtKB-KW"/>
</dbReference>
<evidence type="ECO:0000259" key="2">
    <source>
        <dbReference type="Pfam" id="PF07859"/>
    </source>
</evidence>
<dbReference type="AlphaFoldDB" id="A0A9Q8LBM6"/>
<reference evidence="3" key="2">
    <citation type="journal article" date="2022" name="Microb. Genom.">
        <title>A chromosome-scale genome assembly of the tomato pathogen Cladosporium fulvum reveals a compartmentalized genome architecture and the presence of a dispensable chromosome.</title>
        <authorList>
            <person name="Zaccaron A.Z."/>
            <person name="Chen L.H."/>
            <person name="Samaras A."/>
            <person name="Stergiopoulos I."/>
        </authorList>
    </citation>
    <scope>NUCLEOTIDE SEQUENCE</scope>
    <source>
        <strain evidence="3">Race5_Kim</strain>
    </source>
</reference>
<dbReference type="EMBL" id="CP090164">
    <property type="protein sequence ID" value="UJO14452.1"/>
    <property type="molecule type" value="Genomic_DNA"/>
</dbReference>
<dbReference type="SUPFAM" id="SSF53474">
    <property type="entry name" value="alpha/beta-Hydrolases"/>
    <property type="match status" value="1"/>
</dbReference>
<evidence type="ECO:0000313" key="3">
    <source>
        <dbReference type="EMBL" id="UJO14452.1"/>
    </source>
</evidence>
<evidence type="ECO:0000256" key="1">
    <source>
        <dbReference type="ARBA" id="ARBA00022801"/>
    </source>
</evidence>
<dbReference type="GeneID" id="71983472"/>
<accession>A0A9Q8LBM6</accession>
<gene>
    <name evidence="3" type="ORF">CLAFUR5_03594</name>
</gene>
<dbReference type="OMA" id="IDRTDWM"/>
<keyword evidence="4" id="KW-1185">Reference proteome</keyword>
<keyword evidence="1 3" id="KW-0378">Hydrolase</keyword>
<evidence type="ECO:0000313" key="4">
    <source>
        <dbReference type="Proteomes" id="UP000756132"/>
    </source>
</evidence>
<dbReference type="Gene3D" id="3.40.50.1820">
    <property type="entry name" value="alpha/beta hydrolase"/>
    <property type="match status" value="1"/>
</dbReference>
<dbReference type="InterPro" id="IPR050300">
    <property type="entry name" value="GDXG_lipolytic_enzyme"/>
</dbReference>
<dbReference type="OrthoDB" id="408631at2759"/>
<dbReference type="PANTHER" id="PTHR48081">
    <property type="entry name" value="AB HYDROLASE SUPERFAMILY PROTEIN C4A8.06C"/>
    <property type="match status" value="1"/>
</dbReference>
<dbReference type="Pfam" id="PF07859">
    <property type="entry name" value="Abhydrolase_3"/>
    <property type="match status" value="1"/>
</dbReference>
<organism evidence="3 4">
    <name type="scientific">Passalora fulva</name>
    <name type="common">Tomato leaf mold</name>
    <name type="synonym">Cladosporium fulvum</name>
    <dbReference type="NCBI Taxonomy" id="5499"/>
    <lineage>
        <taxon>Eukaryota</taxon>
        <taxon>Fungi</taxon>
        <taxon>Dikarya</taxon>
        <taxon>Ascomycota</taxon>
        <taxon>Pezizomycotina</taxon>
        <taxon>Dothideomycetes</taxon>
        <taxon>Dothideomycetidae</taxon>
        <taxon>Mycosphaerellales</taxon>
        <taxon>Mycosphaerellaceae</taxon>
        <taxon>Fulvia</taxon>
    </lineage>
</organism>
<dbReference type="KEGG" id="ffu:CLAFUR5_03594"/>
<dbReference type="InterPro" id="IPR013094">
    <property type="entry name" value="AB_hydrolase_3"/>
</dbReference>
<reference evidence="3" key="1">
    <citation type="submission" date="2021-12" db="EMBL/GenBank/DDBJ databases">
        <authorList>
            <person name="Zaccaron A."/>
            <person name="Stergiopoulos I."/>
        </authorList>
    </citation>
    <scope>NUCLEOTIDE SEQUENCE</scope>
    <source>
        <strain evidence="3">Race5_Kim</strain>
    </source>
</reference>
<dbReference type="RefSeq" id="XP_047758818.1">
    <property type="nucleotide sequence ID" value="XM_047902742.1"/>
</dbReference>
<name>A0A9Q8LBM6_PASFU</name>
<sequence length="350" mass="39270">MLLTREELDKSSHPDPQVAEYYAKNPAQAHENDPLVVRAGMAAYTEAVLSKLGGSPTGQTVFYHDIPMRDDFSSTLKIFKPTDDRPPGALIVLCFGGGFIAGSKDQLTEIARTLVHLFGATVVNISYRLAPEWKFPYAQLDAWDSMKWIAENATGELLSADPRNGFLLGGVSAGGAITACLSRKFQEEPLKWPLTGQWLCVPSLMHKDICPEKYRELFISHDQNASAPGLTRESREMMREAAQWDASSDLRYAVNSATPLSGQPRAFFQVDGMDPLRDDALIYDEMLKEAGVETKFDFYLGCPHAHWFTMRGMEIGDRARVDCVEGFGWLLREEIKRERIVEVLGIKTWW</sequence>
<proteinExistence type="predicted"/>
<dbReference type="Proteomes" id="UP000756132">
    <property type="component" value="Chromosome 2"/>
</dbReference>
<dbReference type="InterPro" id="IPR029058">
    <property type="entry name" value="AB_hydrolase_fold"/>
</dbReference>
<feature type="domain" description="Alpha/beta hydrolase fold-3" evidence="2">
    <location>
        <begin position="94"/>
        <end position="305"/>
    </location>
</feature>